<dbReference type="AlphaFoldDB" id="A0A4R1K5Q2"/>
<comment type="similarity">
    <text evidence="19">Belongs to the MurB family.</text>
</comment>
<keyword evidence="15 19" id="KW-0131">Cell cycle</keyword>
<dbReference type="PANTHER" id="PTHR21071">
    <property type="entry name" value="UDP-N-ACETYLENOLPYRUVOYLGLUCOSAMINE REDUCTASE"/>
    <property type="match status" value="1"/>
</dbReference>
<evidence type="ECO:0000256" key="9">
    <source>
        <dbReference type="ARBA" id="ARBA00022630"/>
    </source>
</evidence>
<feature type="active site" evidence="19">
    <location>
        <position position="161"/>
    </location>
</feature>
<dbReference type="Pfam" id="PF02873">
    <property type="entry name" value="MurB_C"/>
    <property type="match status" value="1"/>
</dbReference>
<sequence>MMIEQNRILKDLCSYRTGGAAEFYAAVQTDDELAEALAFAAEKGLEITILGGGYNVLISDKGVSGIVINTAGLNCHTTVNGTEVYAGAGIMIDDLAEMTAQAGLCGMEDMSGIPGTVGGAVRMNAGAFATEIKDIAVCVDMMDWDGRRYRVQNADAGFGYRRADGLKGVVTGAMFRLKQGEPEAIKVRRAEILAKRDEKQPLDFPSCGSVFKRPEGNYAGTLIEKCGLKGFRIGGAVVSEKHANFILNVDNAASDDIYSLILHVQDTVEKETGIRLEREVRFIGF</sequence>
<evidence type="ECO:0000256" key="7">
    <source>
        <dbReference type="ARBA" id="ARBA00022490"/>
    </source>
</evidence>
<evidence type="ECO:0000256" key="2">
    <source>
        <dbReference type="ARBA" id="ARBA00003921"/>
    </source>
</evidence>
<comment type="pathway">
    <text evidence="4 19">Cell wall biogenesis; peptidoglycan biosynthesis.</text>
</comment>
<dbReference type="InterPro" id="IPR011601">
    <property type="entry name" value="MurB_C"/>
</dbReference>
<evidence type="ECO:0000259" key="20">
    <source>
        <dbReference type="PROSITE" id="PS51387"/>
    </source>
</evidence>
<accession>A0A4R1K5Q2</accession>
<keyword evidence="7 19" id="KW-0963">Cytoplasm</keyword>
<evidence type="ECO:0000256" key="19">
    <source>
        <dbReference type="HAMAP-Rule" id="MF_00037"/>
    </source>
</evidence>
<dbReference type="GO" id="GO:0071949">
    <property type="term" value="F:FAD binding"/>
    <property type="evidence" value="ECO:0007669"/>
    <property type="project" value="InterPro"/>
</dbReference>
<dbReference type="InterPro" id="IPR016169">
    <property type="entry name" value="FAD-bd_PCMH_sub2"/>
</dbReference>
<protein>
    <recommendedName>
        <fullName evidence="6 19">UDP-N-acetylenolpyruvoylglucosamine reductase</fullName>
        <ecNumber evidence="5 19">1.3.1.98</ecNumber>
    </recommendedName>
    <alternativeName>
        <fullName evidence="17 19">UDP-N-acetylmuramate dehydrogenase</fullName>
    </alternativeName>
</protein>
<dbReference type="InterPro" id="IPR036318">
    <property type="entry name" value="FAD-bd_PCMH-like_sf"/>
</dbReference>
<gene>
    <name evidence="19" type="primary">murB</name>
    <name evidence="21" type="ORF">C8D98_2460</name>
</gene>
<keyword evidence="11 19" id="KW-0521">NADP</keyword>
<comment type="caution">
    <text evidence="21">The sequence shown here is derived from an EMBL/GenBank/DDBJ whole genome shotgun (WGS) entry which is preliminary data.</text>
</comment>
<evidence type="ECO:0000313" key="21">
    <source>
        <dbReference type="EMBL" id="TCK59526.1"/>
    </source>
</evidence>
<dbReference type="InterPro" id="IPR036635">
    <property type="entry name" value="MurB_C_sf"/>
</dbReference>
<dbReference type="PROSITE" id="PS51387">
    <property type="entry name" value="FAD_PCMH"/>
    <property type="match status" value="1"/>
</dbReference>
<evidence type="ECO:0000256" key="16">
    <source>
        <dbReference type="ARBA" id="ARBA00023316"/>
    </source>
</evidence>
<evidence type="ECO:0000256" key="11">
    <source>
        <dbReference type="ARBA" id="ARBA00022857"/>
    </source>
</evidence>
<feature type="domain" description="FAD-binding PCMH-type" evidence="20">
    <location>
        <begin position="16"/>
        <end position="180"/>
    </location>
</feature>
<dbReference type="InterPro" id="IPR006094">
    <property type="entry name" value="Oxid_FAD_bind_N"/>
</dbReference>
<dbReference type="UniPathway" id="UPA00219"/>
<dbReference type="GO" id="GO:0008360">
    <property type="term" value="P:regulation of cell shape"/>
    <property type="evidence" value="ECO:0007669"/>
    <property type="project" value="UniProtKB-KW"/>
</dbReference>
<evidence type="ECO:0000256" key="3">
    <source>
        <dbReference type="ARBA" id="ARBA00004496"/>
    </source>
</evidence>
<keyword evidence="10 19" id="KW-0274">FAD</keyword>
<dbReference type="Gene3D" id="3.30.43.10">
    <property type="entry name" value="Uridine Diphospho-n-acetylenolpyruvylglucosamine Reductase, domain 2"/>
    <property type="match status" value="1"/>
</dbReference>
<keyword evidence="12 19" id="KW-0133">Cell shape</keyword>
<dbReference type="RefSeq" id="WP_132874433.1">
    <property type="nucleotide sequence ID" value="NZ_SMGG01000006.1"/>
</dbReference>
<evidence type="ECO:0000256" key="14">
    <source>
        <dbReference type="ARBA" id="ARBA00023002"/>
    </source>
</evidence>
<evidence type="ECO:0000256" key="6">
    <source>
        <dbReference type="ARBA" id="ARBA00015188"/>
    </source>
</evidence>
<comment type="function">
    <text evidence="2 19">Cell wall formation.</text>
</comment>
<dbReference type="SUPFAM" id="SSF56194">
    <property type="entry name" value="Uridine diphospho-N-Acetylenolpyruvylglucosamine reductase, MurB, C-terminal domain"/>
    <property type="match status" value="1"/>
</dbReference>
<dbReference type="GO" id="GO:0008762">
    <property type="term" value="F:UDP-N-acetylmuramate dehydrogenase activity"/>
    <property type="evidence" value="ECO:0007669"/>
    <property type="project" value="UniProtKB-UniRule"/>
</dbReference>
<keyword evidence="13 19" id="KW-0573">Peptidoglycan synthesis</keyword>
<evidence type="ECO:0000256" key="18">
    <source>
        <dbReference type="ARBA" id="ARBA00048914"/>
    </source>
</evidence>
<dbReference type="GO" id="GO:0005829">
    <property type="term" value="C:cytosol"/>
    <property type="evidence" value="ECO:0007669"/>
    <property type="project" value="TreeGrafter"/>
</dbReference>
<evidence type="ECO:0000256" key="1">
    <source>
        <dbReference type="ARBA" id="ARBA00001974"/>
    </source>
</evidence>
<keyword evidence="14 19" id="KW-0560">Oxidoreductase</keyword>
<dbReference type="OrthoDB" id="9804753at2"/>
<evidence type="ECO:0000313" key="22">
    <source>
        <dbReference type="Proteomes" id="UP000294614"/>
    </source>
</evidence>
<dbReference type="SUPFAM" id="SSF56176">
    <property type="entry name" value="FAD-binding/transporter-associated domain-like"/>
    <property type="match status" value="1"/>
</dbReference>
<dbReference type="Gene3D" id="3.30.465.10">
    <property type="match status" value="1"/>
</dbReference>
<keyword evidence="8 19" id="KW-0132">Cell division</keyword>
<dbReference type="InterPro" id="IPR016166">
    <property type="entry name" value="FAD-bd_PCMH"/>
</dbReference>
<name>A0A4R1K5Q2_9BACT</name>
<evidence type="ECO:0000256" key="5">
    <source>
        <dbReference type="ARBA" id="ARBA00012518"/>
    </source>
</evidence>
<proteinExistence type="inferred from homology"/>
<evidence type="ECO:0000256" key="13">
    <source>
        <dbReference type="ARBA" id="ARBA00022984"/>
    </source>
</evidence>
<keyword evidence="9 19" id="KW-0285">Flavoprotein</keyword>
<dbReference type="NCBIfam" id="TIGR00179">
    <property type="entry name" value="murB"/>
    <property type="match status" value="1"/>
</dbReference>
<evidence type="ECO:0000256" key="10">
    <source>
        <dbReference type="ARBA" id="ARBA00022827"/>
    </source>
</evidence>
<dbReference type="GO" id="GO:0051301">
    <property type="term" value="P:cell division"/>
    <property type="evidence" value="ECO:0007669"/>
    <property type="project" value="UniProtKB-KW"/>
</dbReference>
<dbReference type="GO" id="GO:0071555">
    <property type="term" value="P:cell wall organization"/>
    <property type="evidence" value="ECO:0007669"/>
    <property type="project" value="UniProtKB-KW"/>
</dbReference>
<evidence type="ECO:0000256" key="4">
    <source>
        <dbReference type="ARBA" id="ARBA00004752"/>
    </source>
</evidence>
<dbReference type="Proteomes" id="UP000294614">
    <property type="component" value="Unassembled WGS sequence"/>
</dbReference>
<comment type="cofactor">
    <cofactor evidence="1 19">
        <name>FAD</name>
        <dbReference type="ChEBI" id="CHEBI:57692"/>
    </cofactor>
</comment>
<dbReference type="GO" id="GO:0009252">
    <property type="term" value="P:peptidoglycan biosynthetic process"/>
    <property type="evidence" value="ECO:0007669"/>
    <property type="project" value="UniProtKB-UniRule"/>
</dbReference>
<evidence type="ECO:0000256" key="12">
    <source>
        <dbReference type="ARBA" id="ARBA00022960"/>
    </source>
</evidence>
<evidence type="ECO:0000256" key="8">
    <source>
        <dbReference type="ARBA" id="ARBA00022618"/>
    </source>
</evidence>
<dbReference type="NCBIfam" id="NF010480">
    <property type="entry name" value="PRK13905.1"/>
    <property type="match status" value="1"/>
</dbReference>
<organism evidence="21 22">
    <name type="scientific">Seleniivibrio woodruffii</name>
    <dbReference type="NCBI Taxonomy" id="1078050"/>
    <lineage>
        <taxon>Bacteria</taxon>
        <taxon>Pseudomonadati</taxon>
        <taxon>Deferribacterota</taxon>
        <taxon>Deferribacteres</taxon>
        <taxon>Deferribacterales</taxon>
        <taxon>Geovibrionaceae</taxon>
        <taxon>Seleniivibrio</taxon>
    </lineage>
</organism>
<keyword evidence="16 19" id="KW-0961">Cell wall biogenesis/degradation</keyword>
<dbReference type="EMBL" id="SMGG01000006">
    <property type="protein sequence ID" value="TCK59526.1"/>
    <property type="molecule type" value="Genomic_DNA"/>
</dbReference>
<dbReference type="InterPro" id="IPR016167">
    <property type="entry name" value="FAD-bd_PCMH_sub1"/>
</dbReference>
<dbReference type="InterPro" id="IPR003170">
    <property type="entry name" value="MurB"/>
</dbReference>
<feature type="active site" evidence="19">
    <location>
        <position position="279"/>
    </location>
</feature>
<dbReference type="PANTHER" id="PTHR21071:SF4">
    <property type="entry name" value="UDP-N-ACETYLENOLPYRUVOYLGLUCOSAMINE REDUCTASE"/>
    <property type="match status" value="1"/>
</dbReference>
<dbReference type="Pfam" id="PF01565">
    <property type="entry name" value="FAD_binding_4"/>
    <property type="match status" value="1"/>
</dbReference>
<dbReference type="EC" id="1.3.1.98" evidence="5 19"/>
<dbReference type="HAMAP" id="MF_00037">
    <property type="entry name" value="MurB"/>
    <property type="match status" value="1"/>
</dbReference>
<evidence type="ECO:0000256" key="15">
    <source>
        <dbReference type="ARBA" id="ARBA00023306"/>
    </source>
</evidence>
<keyword evidence="22" id="KW-1185">Reference proteome</keyword>
<comment type="subcellular location">
    <subcellularLocation>
        <location evidence="3 19">Cytoplasm</location>
    </subcellularLocation>
</comment>
<dbReference type="Gene3D" id="3.90.78.10">
    <property type="entry name" value="UDP-N-acetylenolpyruvoylglucosamine reductase, C-terminal domain"/>
    <property type="match status" value="1"/>
</dbReference>
<evidence type="ECO:0000256" key="17">
    <source>
        <dbReference type="ARBA" id="ARBA00031026"/>
    </source>
</evidence>
<comment type="catalytic activity">
    <reaction evidence="18 19">
        <text>UDP-N-acetyl-alpha-D-muramate + NADP(+) = UDP-N-acetyl-3-O-(1-carboxyvinyl)-alpha-D-glucosamine + NADPH + H(+)</text>
        <dbReference type="Rhea" id="RHEA:12248"/>
        <dbReference type="ChEBI" id="CHEBI:15378"/>
        <dbReference type="ChEBI" id="CHEBI:57783"/>
        <dbReference type="ChEBI" id="CHEBI:58349"/>
        <dbReference type="ChEBI" id="CHEBI:68483"/>
        <dbReference type="ChEBI" id="CHEBI:70757"/>
        <dbReference type="EC" id="1.3.1.98"/>
    </reaction>
</comment>
<reference evidence="21 22" key="1">
    <citation type="submission" date="2019-03" db="EMBL/GenBank/DDBJ databases">
        <title>Genomic Encyclopedia of Type Strains, Phase IV (KMG-IV): sequencing the most valuable type-strain genomes for metagenomic binning, comparative biology and taxonomic classification.</title>
        <authorList>
            <person name="Goeker M."/>
        </authorList>
    </citation>
    <scope>NUCLEOTIDE SEQUENCE [LARGE SCALE GENOMIC DNA]</scope>
    <source>
        <strain evidence="21 22">DSM 24984</strain>
    </source>
</reference>
<feature type="active site" description="Proton donor" evidence="19">
    <location>
        <position position="209"/>
    </location>
</feature>